<dbReference type="EMBL" id="CP132508">
    <property type="protein sequence ID" value="WPD19541.1"/>
    <property type="molecule type" value="Genomic_DNA"/>
</dbReference>
<evidence type="ECO:0000313" key="3">
    <source>
        <dbReference type="EMBL" id="WPD19541.1"/>
    </source>
</evidence>
<dbReference type="RefSeq" id="WP_318751051.1">
    <property type="nucleotide sequence ID" value="NZ_CP132508.1"/>
</dbReference>
<keyword evidence="2" id="KW-1133">Transmembrane helix</keyword>
<reference evidence="3 4" key="1">
    <citation type="submission" date="2023-08" db="EMBL/GenBank/DDBJ databases">
        <title>Genome sequence of Thermaerobacter compostii strain Ins1, a spore-forming filamentous bacterium isolated from a deep geothermal reservoir.</title>
        <authorList>
            <person name="Bregnard D."/>
            <person name="Gonzalez D."/>
            <person name="Junier P."/>
        </authorList>
    </citation>
    <scope>NUCLEOTIDE SEQUENCE [LARGE SCALE GENOMIC DNA]</scope>
    <source>
        <strain evidence="3 4">Ins1</strain>
    </source>
</reference>
<feature type="transmembrane region" description="Helical" evidence="2">
    <location>
        <begin position="234"/>
        <end position="251"/>
    </location>
</feature>
<feature type="transmembrane region" description="Helical" evidence="2">
    <location>
        <begin position="263"/>
        <end position="289"/>
    </location>
</feature>
<feature type="transmembrane region" description="Helical" evidence="2">
    <location>
        <begin position="54"/>
        <end position="73"/>
    </location>
</feature>
<feature type="transmembrane region" description="Helical" evidence="2">
    <location>
        <begin position="170"/>
        <end position="188"/>
    </location>
</feature>
<protein>
    <submittedName>
        <fullName evidence="3">ABC transporter permease</fullName>
    </submittedName>
</protein>
<sequence length="752" mass="80607">MSWPASFRTAARYTWTRVRRSWWLPAAATGGLATGLVTVTQTVAETGAGVLQQAAQFLAFLQVGVMVLAGLAADPERDEDSAAVLWSWPVDKAALVLGKFAGTAPLALLAALGAVVPPAVRMAILARSAGLPWGYVLAEWGLLTLWIVSGALWAGVLGGALGLGLRGLPLFAAILATWLAGLVGPYVFQSLVRPFIPVAWLLQWTGSGMLPGDWQDVALAALAEDVPLFVAHRVLYLAAAGVVVVTLALAYRRRRWVKTRVRWGLRMTAAALVLLTLASSAGFVATLYAQADAARAELLHYARNGVASLYAGPEPDPAPPFAISRYELDVDARRAPEVVVHARLRLENRGREAVEDPVLTLRHVFTVTRLQVMAPGGDAVRWSQEGDVIRIQGLVLPPRGAATVALSYRGRVDQWLLPFEYPPVRTAGMTIAPPPMRGAQVGPASLSLPPSYGWYPLPGAVTLARVLATHADPDGGGQEVWWFGEGPDRTSADVIRWAGVAAPRPPYVPESLRASFQVTVRHAGRYPVLSNLQTVERPWGPVTVMRGTTAFLELVGGHLVQANDSSAEIWYSPEDLGSRDDALRWARDLVEAYRWVGRTVRPRVVTLPPGRGDAHWVHLDPDTGTVIERGSNILVPQQVAQAVLYGRREVAGDAEGCLLAVLADVVGASSGRTPAGPPFPTPGGDAPTAPGAGGAPPQGPCENLPNGPRYEEVQRWLLGTPRSEVTARLSRLRELAARRPLTAADLREVMTR</sequence>
<feature type="transmembrane region" description="Helical" evidence="2">
    <location>
        <begin position="140"/>
        <end position="163"/>
    </location>
</feature>
<feature type="transmembrane region" description="Helical" evidence="2">
    <location>
        <begin position="94"/>
        <end position="120"/>
    </location>
</feature>
<evidence type="ECO:0000256" key="1">
    <source>
        <dbReference type="SAM" id="MobiDB-lite"/>
    </source>
</evidence>
<gene>
    <name evidence="3" type="ORF">Q5761_02390</name>
</gene>
<keyword evidence="4" id="KW-1185">Reference proteome</keyword>
<dbReference type="Proteomes" id="UP001304683">
    <property type="component" value="Chromosome"/>
</dbReference>
<accession>A0ABZ0QPX0</accession>
<name>A0ABZ0QPX0_9FIRM</name>
<proteinExistence type="predicted"/>
<organism evidence="3 4">
    <name type="scientific">Thermaerobacter composti</name>
    <dbReference type="NCBI Taxonomy" id="554949"/>
    <lineage>
        <taxon>Bacteria</taxon>
        <taxon>Bacillati</taxon>
        <taxon>Bacillota</taxon>
        <taxon>Clostridia</taxon>
        <taxon>Eubacteriales</taxon>
        <taxon>Clostridiales Family XVII. Incertae Sedis</taxon>
        <taxon>Thermaerobacter</taxon>
    </lineage>
</organism>
<keyword evidence="2" id="KW-0472">Membrane</keyword>
<feature type="region of interest" description="Disordered" evidence="1">
    <location>
        <begin position="672"/>
        <end position="708"/>
    </location>
</feature>
<evidence type="ECO:0000256" key="2">
    <source>
        <dbReference type="SAM" id="Phobius"/>
    </source>
</evidence>
<evidence type="ECO:0000313" key="4">
    <source>
        <dbReference type="Proteomes" id="UP001304683"/>
    </source>
</evidence>
<keyword evidence="2" id="KW-0812">Transmembrane</keyword>